<gene>
    <name evidence="2" type="ORF">UJA718_LOCUS49749</name>
</gene>
<organism evidence="2 3">
    <name type="scientific">Rotaria socialis</name>
    <dbReference type="NCBI Taxonomy" id="392032"/>
    <lineage>
        <taxon>Eukaryota</taxon>
        <taxon>Metazoa</taxon>
        <taxon>Spiralia</taxon>
        <taxon>Gnathifera</taxon>
        <taxon>Rotifera</taxon>
        <taxon>Eurotatoria</taxon>
        <taxon>Bdelloidea</taxon>
        <taxon>Philodinida</taxon>
        <taxon>Philodinidae</taxon>
        <taxon>Rotaria</taxon>
    </lineage>
</organism>
<proteinExistence type="predicted"/>
<feature type="non-terminal residue" evidence="2">
    <location>
        <position position="56"/>
    </location>
</feature>
<dbReference type="Proteomes" id="UP000663873">
    <property type="component" value="Unassembled WGS sequence"/>
</dbReference>
<accession>A0A821ZU51</accession>
<sequence length="56" mass="6494">MKWAANYIEEQQTQLILSLFDDNAGKPVVNNDDDNEEQDEEDDFKSFRPSLQTMGI</sequence>
<evidence type="ECO:0000313" key="3">
    <source>
        <dbReference type="Proteomes" id="UP000663873"/>
    </source>
</evidence>
<evidence type="ECO:0000256" key="1">
    <source>
        <dbReference type="SAM" id="MobiDB-lite"/>
    </source>
</evidence>
<comment type="caution">
    <text evidence="2">The sequence shown here is derived from an EMBL/GenBank/DDBJ whole genome shotgun (WGS) entry which is preliminary data.</text>
</comment>
<protein>
    <submittedName>
        <fullName evidence="2">Uncharacterized protein</fullName>
    </submittedName>
</protein>
<name>A0A821ZU51_9BILA</name>
<feature type="compositionally biased region" description="Acidic residues" evidence="1">
    <location>
        <begin position="31"/>
        <end position="43"/>
    </location>
</feature>
<keyword evidence="3" id="KW-1185">Reference proteome</keyword>
<feature type="region of interest" description="Disordered" evidence="1">
    <location>
        <begin position="26"/>
        <end position="56"/>
    </location>
</feature>
<evidence type="ECO:0000313" key="2">
    <source>
        <dbReference type="EMBL" id="CAF4989592.1"/>
    </source>
</evidence>
<reference evidence="2" key="1">
    <citation type="submission" date="2021-02" db="EMBL/GenBank/DDBJ databases">
        <authorList>
            <person name="Nowell W R."/>
        </authorList>
    </citation>
    <scope>NUCLEOTIDE SEQUENCE</scope>
</reference>
<dbReference type="AlphaFoldDB" id="A0A821ZU51"/>
<dbReference type="EMBL" id="CAJOBP010106117">
    <property type="protein sequence ID" value="CAF4989592.1"/>
    <property type="molecule type" value="Genomic_DNA"/>
</dbReference>